<organism evidence="1 2">
    <name type="scientific">Cryptolaemus montrouzieri</name>
    <dbReference type="NCBI Taxonomy" id="559131"/>
    <lineage>
        <taxon>Eukaryota</taxon>
        <taxon>Metazoa</taxon>
        <taxon>Ecdysozoa</taxon>
        <taxon>Arthropoda</taxon>
        <taxon>Hexapoda</taxon>
        <taxon>Insecta</taxon>
        <taxon>Pterygota</taxon>
        <taxon>Neoptera</taxon>
        <taxon>Endopterygota</taxon>
        <taxon>Coleoptera</taxon>
        <taxon>Polyphaga</taxon>
        <taxon>Cucujiformia</taxon>
        <taxon>Coccinelloidea</taxon>
        <taxon>Coccinellidae</taxon>
        <taxon>Scymninae</taxon>
        <taxon>Scymnini</taxon>
        <taxon>Cryptolaemus</taxon>
    </lineage>
</organism>
<reference evidence="1 2" key="1">
    <citation type="journal article" date="2021" name="BMC Biol.">
        <title>Horizontally acquired antibacterial genes associated with adaptive radiation of ladybird beetles.</title>
        <authorList>
            <person name="Li H.S."/>
            <person name="Tang X.F."/>
            <person name="Huang Y.H."/>
            <person name="Xu Z.Y."/>
            <person name="Chen M.L."/>
            <person name="Du X.Y."/>
            <person name="Qiu B.Y."/>
            <person name="Chen P.T."/>
            <person name="Zhang W."/>
            <person name="Slipinski A."/>
            <person name="Escalona H.E."/>
            <person name="Waterhouse R.M."/>
            <person name="Zwick A."/>
            <person name="Pang H."/>
        </authorList>
    </citation>
    <scope>NUCLEOTIDE SEQUENCE [LARGE SCALE GENOMIC DNA]</scope>
    <source>
        <strain evidence="1">SYSU2018</strain>
    </source>
</reference>
<sequence>MSDDKAHTENLITSTPYHHSRCRQRGVSFFEEASAMEETCNDRNGDIIERSHQSSAEPEAGLKISLEEDQRFALSWLQQRERLKPSGGIYGE</sequence>
<keyword evidence="2" id="KW-1185">Reference proteome</keyword>
<accession>A0ABD2PEA8</accession>
<dbReference type="EMBL" id="JABFTP020000185">
    <property type="protein sequence ID" value="KAL3289324.1"/>
    <property type="molecule type" value="Genomic_DNA"/>
</dbReference>
<gene>
    <name evidence="1" type="ORF">HHI36_003754</name>
</gene>
<evidence type="ECO:0000313" key="1">
    <source>
        <dbReference type="EMBL" id="KAL3289324.1"/>
    </source>
</evidence>
<name>A0ABD2PEA8_9CUCU</name>
<comment type="caution">
    <text evidence="1">The sequence shown here is derived from an EMBL/GenBank/DDBJ whole genome shotgun (WGS) entry which is preliminary data.</text>
</comment>
<protein>
    <submittedName>
        <fullName evidence="1">Uncharacterized protein</fullName>
    </submittedName>
</protein>
<evidence type="ECO:0000313" key="2">
    <source>
        <dbReference type="Proteomes" id="UP001516400"/>
    </source>
</evidence>
<dbReference type="Proteomes" id="UP001516400">
    <property type="component" value="Unassembled WGS sequence"/>
</dbReference>
<proteinExistence type="predicted"/>
<dbReference type="AlphaFoldDB" id="A0ABD2PEA8"/>